<sequence>MAIMEFARLTSKGQVTIPKNIRKELGLETGDRLAFGKNERGEIVLRKANLDTFDRLQNLIQLAAEQEGITEEQLLEDLRKLREERRNANR</sequence>
<dbReference type="GO" id="GO:0003677">
    <property type="term" value="F:DNA binding"/>
    <property type="evidence" value="ECO:0007669"/>
    <property type="project" value="UniProtKB-UniRule"/>
</dbReference>
<keyword evidence="1 3" id="KW-0238">DNA-binding</keyword>
<evidence type="ECO:0000259" key="2">
    <source>
        <dbReference type="PROSITE" id="PS51740"/>
    </source>
</evidence>
<dbReference type="Gene3D" id="2.10.260.10">
    <property type="match status" value="1"/>
</dbReference>
<dbReference type="NCBIfam" id="TIGR01439">
    <property type="entry name" value="lp_hng_hel_AbrB"/>
    <property type="match status" value="1"/>
</dbReference>
<keyword evidence="4" id="KW-1185">Reference proteome</keyword>
<evidence type="ECO:0000313" key="3">
    <source>
        <dbReference type="EMBL" id="MBA4544472.1"/>
    </source>
</evidence>
<comment type="caution">
    <text evidence="3">The sequence shown here is derived from an EMBL/GenBank/DDBJ whole genome shotgun (WGS) entry which is preliminary data.</text>
</comment>
<dbReference type="Proteomes" id="UP000530514">
    <property type="component" value="Unassembled WGS sequence"/>
</dbReference>
<dbReference type="SUPFAM" id="SSF89447">
    <property type="entry name" value="AbrB/MazE/MraZ-like"/>
    <property type="match status" value="1"/>
</dbReference>
<accession>A0A7W1XD54</accession>
<dbReference type="EMBL" id="JACEIP010000042">
    <property type="protein sequence ID" value="MBA4544472.1"/>
    <property type="molecule type" value="Genomic_DNA"/>
</dbReference>
<dbReference type="InterPro" id="IPR037914">
    <property type="entry name" value="SpoVT-AbrB_sf"/>
</dbReference>
<dbReference type="PANTHER" id="PTHR34860:SF6">
    <property type="entry name" value="REPRESSOR-LIKE PROTEIN SSO7C3"/>
    <property type="match status" value="1"/>
</dbReference>
<gene>
    <name evidence="3" type="ORF">H1164_16690</name>
</gene>
<name>A0A7W1XD54_9BACL</name>
<dbReference type="InterPro" id="IPR052975">
    <property type="entry name" value="Repressor-like_regulatory"/>
</dbReference>
<feature type="domain" description="SpoVT-AbrB" evidence="2">
    <location>
        <begin position="4"/>
        <end position="50"/>
    </location>
</feature>
<dbReference type="AlphaFoldDB" id="A0A7W1XD54"/>
<protein>
    <submittedName>
        <fullName evidence="3">AbrB/MazE/SpoVT family DNA-binding domain-containing protein</fullName>
    </submittedName>
</protein>
<dbReference type="PANTHER" id="PTHR34860">
    <property type="entry name" value="REPRESSOR-LIKE PROTEIN SSO7C3"/>
    <property type="match status" value="1"/>
</dbReference>
<dbReference type="SMART" id="SM00966">
    <property type="entry name" value="SpoVT_AbrB"/>
    <property type="match status" value="1"/>
</dbReference>
<dbReference type="RefSeq" id="WP_052153899.1">
    <property type="nucleotide sequence ID" value="NZ_JACEIP010000042.1"/>
</dbReference>
<dbReference type="Pfam" id="PF04014">
    <property type="entry name" value="MazE_antitoxin"/>
    <property type="match status" value="1"/>
</dbReference>
<dbReference type="OrthoDB" id="9811597at2"/>
<evidence type="ECO:0000313" key="4">
    <source>
        <dbReference type="Proteomes" id="UP000530514"/>
    </source>
</evidence>
<organism evidence="3 4">
    <name type="scientific">Thermoactinomyces daqus</name>
    <dbReference type="NCBI Taxonomy" id="1329516"/>
    <lineage>
        <taxon>Bacteria</taxon>
        <taxon>Bacillati</taxon>
        <taxon>Bacillota</taxon>
        <taxon>Bacilli</taxon>
        <taxon>Bacillales</taxon>
        <taxon>Thermoactinomycetaceae</taxon>
        <taxon>Thermoactinomyces</taxon>
    </lineage>
</organism>
<reference evidence="3 4" key="1">
    <citation type="submission" date="2020-07" db="EMBL/GenBank/DDBJ databases">
        <authorList>
            <person name="Feng H."/>
        </authorList>
    </citation>
    <scope>NUCLEOTIDE SEQUENCE [LARGE SCALE GENOMIC DNA]</scope>
    <source>
        <strain evidence="4">s-11</strain>
    </source>
</reference>
<evidence type="ECO:0000256" key="1">
    <source>
        <dbReference type="PROSITE-ProRule" id="PRU01076"/>
    </source>
</evidence>
<dbReference type="PROSITE" id="PS51740">
    <property type="entry name" value="SPOVT_ABRB"/>
    <property type="match status" value="1"/>
</dbReference>
<dbReference type="InterPro" id="IPR007159">
    <property type="entry name" value="SpoVT-AbrB_dom"/>
</dbReference>
<proteinExistence type="predicted"/>